<dbReference type="EMBL" id="JBDFQZ010000005">
    <property type="protein sequence ID" value="KAK9725832.1"/>
    <property type="molecule type" value="Genomic_DNA"/>
</dbReference>
<name>A0AAW1KZ54_SAPOF</name>
<proteinExistence type="predicted"/>
<gene>
    <name evidence="2" type="ORF">RND81_05G172600</name>
</gene>
<dbReference type="AlphaFoldDB" id="A0AAW1KZ54"/>
<feature type="region of interest" description="Disordered" evidence="1">
    <location>
        <begin position="590"/>
        <end position="639"/>
    </location>
</feature>
<feature type="compositionally biased region" description="Polar residues" evidence="1">
    <location>
        <begin position="1"/>
        <end position="12"/>
    </location>
</feature>
<accession>A0AAW1KZ54</accession>
<evidence type="ECO:0000313" key="3">
    <source>
        <dbReference type="Proteomes" id="UP001443914"/>
    </source>
</evidence>
<comment type="caution">
    <text evidence="2">The sequence shown here is derived from an EMBL/GenBank/DDBJ whole genome shotgun (WGS) entry which is preliminary data.</text>
</comment>
<feature type="region of interest" description="Disordered" evidence="1">
    <location>
        <begin position="363"/>
        <end position="407"/>
    </location>
</feature>
<evidence type="ECO:0000313" key="2">
    <source>
        <dbReference type="EMBL" id="KAK9725832.1"/>
    </source>
</evidence>
<feature type="compositionally biased region" description="Basic and acidic residues" evidence="1">
    <location>
        <begin position="621"/>
        <end position="639"/>
    </location>
</feature>
<feature type="compositionally biased region" description="Basic and acidic residues" evidence="1">
    <location>
        <begin position="394"/>
        <end position="407"/>
    </location>
</feature>
<dbReference type="Proteomes" id="UP001443914">
    <property type="component" value="Unassembled WGS sequence"/>
</dbReference>
<dbReference type="PANTHER" id="PTHR35746">
    <property type="entry name" value="PENTATRICOPEPTIDE REPEAT (PPR) SUPERFAMILY PROTEIN"/>
    <property type="match status" value="1"/>
</dbReference>
<feature type="compositionally biased region" description="Basic and acidic residues" evidence="1">
    <location>
        <begin position="363"/>
        <end position="374"/>
    </location>
</feature>
<reference evidence="2" key="1">
    <citation type="submission" date="2024-03" db="EMBL/GenBank/DDBJ databases">
        <title>WGS assembly of Saponaria officinalis var. Norfolk2.</title>
        <authorList>
            <person name="Jenkins J."/>
            <person name="Shu S."/>
            <person name="Grimwood J."/>
            <person name="Barry K."/>
            <person name="Goodstein D."/>
            <person name="Schmutz J."/>
            <person name="Leebens-Mack J."/>
            <person name="Osbourn A."/>
        </authorList>
    </citation>
    <scope>NUCLEOTIDE SEQUENCE [LARGE SCALE GENOMIC DNA]</scope>
    <source>
        <strain evidence="2">JIC</strain>
    </source>
</reference>
<organism evidence="2 3">
    <name type="scientific">Saponaria officinalis</name>
    <name type="common">Common soapwort</name>
    <name type="synonym">Lychnis saponaria</name>
    <dbReference type="NCBI Taxonomy" id="3572"/>
    <lineage>
        <taxon>Eukaryota</taxon>
        <taxon>Viridiplantae</taxon>
        <taxon>Streptophyta</taxon>
        <taxon>Embryophyta</taxon>
        <taxon>Tracheophyta</taxon>
        <taxon>Spermatophyta</taxon>
        <taxon>Magnoliopsida</taxon>
        <taxon>eudicotyledons</taxon>
        <taxon>Gunneridae</taxon>
        <taxon>Pentapetalae</taxon>
        <taxon>Caryophyllales</taxon>
        <taxon>Caryophyllaceae</taxon>
        <taxon>Caryophylleae</taxon>
        <taxon>Saponaria</taxon>
    </lineage>
</organism>
<feature type="region of interest" description="Disordered" evidence="1">
    <location>
        <begin position="1"/>
        <end position="23"/>
    </location>
</feature>
<dbReference type="PANTHER" id="PTHR35746:SF1">
    <property type="entry name" value="PENTATRICOPEPTIDE REPEAT (PPR) SUPERFAMILY PROTEIN"/>
    <property type="match status" value="1"/>
</dbReference>
<protein>
    <recommendedName>
        <fullName evidence="4">C2H2-type domain-containing protein</fullName>
    </recommendedName>
</protein>
<feature type="compositionally biased region" description="Polar residues" evidence="1">
    <location>
        <begin position="596"/>
        <end position="611"/>
    </location>
</feature>
<feature type="compositionally biased region" description="Polar residues" evidence="1">
    <location>
        <begin position="382"/>
        <end position="393"/>
    </location>
</feature>
<sequence>MQTQEQKSLNHTGSSGHGGVHVCHKCGWSFPNPHPSSKQRRAHKKVCGTIQGHRLDDDGAPNNAHVEGHVGELNADDDLKTTSGNVAERILSRRSSSGVGSKSSGSIRSDDDVYMDAVSENSENVATITRLASDGVMERFYSMDNRNEMDDNEPAREFPAGTDNLSTPDLLEDNNLQTVQRVDSENAVDQNMIQSSEQSEKLDYLDTISESGQEFVPNKDESVFITSNSEKPEEVAEELLVPKGASDELKRVSENVLDSMSADVTMKATTLMKSDGIDDNSERFDDVDFLEKVNSPENICPPVPEVGHVNSENSNIRKSDVIEEHESKIDAVNHEGGQSNFSNAMDEKVEYIKASEDIDVRSSVDKQEDCEKSVHVQKTFREQNQMSDANSSNDSKHKNSEEEKDEMILDSRDVIAQREGCIDENGTADTLMTDGHVITTLKSVVNDDVESSCERSAVVDHRSDERVSENSSCVNEGDRVINHHAGISTVHTVLDSGSQTGSLDVNWGSVSVMSTTSDAQPTTDTIVPKSVIEDQRIAKTEVEIEQIENVPDIQAPAIADVANEPDRGNKGSGKQRTPLKMLLGEDIARSRAESPVHSNGTGNATRNSDNNGTETEAAQEETGKEWNSPEEKIEVEKRQTKNKSYWVPFFCCSSVNTHIGK</sequence>
<keyword evidence="3" id="KW-1185">Reference proteome</keyword>
<evidence type="ECO:0000256" key="1">
    <source>
        <dbReference type="SAM" id="MobiDB-lite"/>
    </source>
</evidence>
<evidence type="ECO:0008006" key="4">
    <source>
        <dbReference type="Google" id="ProtNLM"/>
    </source>
</evidence>